<accession>A0ABW8N8C0</accession>
<feature type="region of interest" description="Disordered" evidence="1">
    <location>
        <begin position="86"/>
        <end position="121"/>
    </location>
</feature>
<proteinExistence type="predicted"/>
<feature type="compositionally biased region" description="Low complexity" evidence="1">
    <location>
        <begin position="183"/>
        <end position="197"/>
    </location>
</feature>
<evidence type="ECO:0000256" key="1">
    <source>
        <dbReference type="SAM" id="MobiDB-lite"/>
    </source>
</evidence>
<dbReference type="Proteomes" id="UP001620520">
    <property type="component" value="Unassembled WGS sequence"/>
</dbReference>
<evidence type="ECO:0000313" key="3">
    <source>
        <dbReference type="Proteomes" id="UP001620520"/>
    </source>
</evidence>
<reference evidence="2 3" key="1">
    <citation type="submission" date="2024-10" db="EMBL/GenBank/DDBJ databases">
        <title>Novel secondary metabolite-producing bacteria for plant disease control.</title>
        <authorList>
            <person name="Chevrette M."/>
        </authorList>
    </citation>
    <scope>NUCLEOTIDE SEQUENCE [LARGE SCALE GENOMIC DNA]</scope>
    <source>
        <strain evidence="2 3">J30 TE3557</strain>
    </source>
</reference>
<feature type="region of interest" description="Disordered" evidence="1">
    <location>
        <begin position="169"/>
        <end position="197"/>
    </location>
</feature>
<dbReference type="EMBL" id="JBIYEW010000003">
    <property type="protein sequence ID" value="MFK4639842.1"/>
    <property type="molecule type" value="Genomic_DNA"/>
</dbReference>
<organism evidence="2 3">
    <name type="scientific">Paenarthrobacter histidinolovorans</name>
    <dbReference type="NCBI Taxonomy" id="43664"/>
    <lineage>
        <taxon>Bacteria</taxon>
        <taxon>Bacillati</taxon>
        <taxon>Actinomycetota</taxon>
        <taxon>Actinomycetes</taxon>
        <taxon>Micrococcales</taxon>
        <taxon>Micrococcaceae</taxon>
        <taxon>Paenarthrobacter</taxon>
    </lineage>
</organism>
<name>A0ABW8N8C0_9MICC</name>
<comment type="caution">
    <text evidence="2">The sequence shown here is derived from an EMBL/GenBank/DDBJ whole genome shotgun (WGS) entry which is preliminary data.</text>
</comment>
<evidence type="ECO:0000313" key="2">
    <source>
        <dbReference type="EMBL" id="MFK4639842.1"/>
    </source>
</evidence>
<gene>
    <name evidence="2" type="ORF">ABIA52_002731</name>
</gene>
<keyword evidence="3" id="KW-1185">Reference proteome</keyword>
<sequence length="197" mass="21787">MYWTIARTVTAARYTWMISVSRYARRRPRRRPSAQTSKRRTGITVRMAAPKLRTPTMFCRATQFASFLQASCTSSTSGLAWSITSETTDSGPTSQVPVSCVSRGPKAKTPTTVPTRKRVSRRLEELKDPPLLWRTTDCAAHPATIPITAPARACNVWATPTNRANIRAAASNHVRRRRRHSESSAAVENPRAAAAPP</sequence>
<feature type="compositionally biased region" description="Polar residues" evidence="1">
    <location>
        <begin position="86"/>
        <end position="97"/>
    </location>
</feature>
<protein>
    <submittedName>
        <fullName evidence="2">Uncharacterized protein</fullName>
    </submittedName>
</protein>